<accession>A0A451DDQ0</accession>
<dbReference type="EMBL" id="LR217720">
    <property type="protein sequence ID" value="VFP84590.1"/>
    <property type="molecule type" value="Genomic_DNA"/>
</dbReference>
<dbReference type="GO" id="GO:0006220">
    <property type="term" value="P:pyrimidine nucleotide metabolic process"/>
    <property type="evidence" value="ECO:0007669"/>
    <property type="project" value="UniProtKB-UniRule"/>
</dbReference>
<dbReference type="GO" id="GO:0036430">
    <property type="term" value="F:CMP kinase activity"/>
    <property type="evidence" value="ECO:0007669"/>
    <property type="project" value="RHEA"/>
</dbReference>
<protein>
    <recommendedName>
        <fullName evidence="8">Cytidylate kinase</fullName>
        <shortName evidence="8">CK</shortName>
        <ecNumber evidence="8">2.7.4.25</ecNumber>
    </recommendedName>
    <alternativeName>
        <fullName evidence="8">Cytidine monophosphate kinase</fullName>
        <shortName evidence="8">CMP kinase</shortName>
    </alternativeName>
</protein>
<gene>
    <name evidence="8 10" type="primary">cmk</name>
    <name evidence="10" type="ORF">ERCILAFE3058_679</name>
</gene>
<dbReference type="GO" id="GO:0015949">
    <property type="term" value="P:nucleobase-containing small molecule interconversion"/>
    <property type="evidence" value="ECO:0007669"/>
    <property type="project" value="TreeGrafter"/>
</dbReference>
<dbReference type="GO" id="GO:0005524">
    <property type="term" value="F:ATP binding"/>
    <property type="evidence" value="ECO:0007669"/>
    <property type="project" value="UniProtKB-UniRule"/>
</dbReference>
<dbReference type="Gene3D" id="3.40.50.300">
    <property type="entry name" value="P-loop containing nucleotide triphosphate hydrolases"/>
    <property type="match status" value="1"/>
</dbReference>
<dbReference type="InterPro" id="IPR003136">
    <property type="entry name" value="Cytidylate_kin"/>
</dbReference>
<name>A0A451DDQ0_9GAMM</name>
<evidence type="ECO:0000256" key="1">
    <source>
        <dbReference type="ARBA" id="ARBA00009427"/>
    </source>
</evidence>
<evidence type="ECO:0000256" key="4">
    <source>
        <dbReference type="ARBA" id="ARBA00022777"/>
    </source>
</evidence>
<dbReference type="Pfam" id="PF02224">
    <property type="entry name" value="Cytidylate_kin"/>
    <property type="match status" value="1"/>
</dbReference>
<keyword evidence="8" id="KW-0963">Cytoplasm</keyword>
<evidence type="ECO:0000256" key="7">
    <source>
        <dbReference type="ARBA" id="ARBA00048478"/>
    </source>
</evidence>
<dbReference type="HAMAP" id="MF_00238">
    <property type="entry name" value="Cytidyl_kinase_type1"/>
    <property type="match status" value="1"/>
</dbReference>
<dbReference type="PANTHER" id="PTHR21299:SF2">
    <property type="entry name" value="CYTIDYLATE KINASE"/>
    <property type="match status" value="1"/>
</dbReference>
<comment type="catalytic activity">
    <reaction evidence="6 8">
        <text>dCMP + ATP = dCDP + ADP</text>
        <dbReference type="Rhea" id="RHEA:25094"/>
        <dbReference type="ChEBI" id="CHEBI:30616"/>
        <dbReference type="ChEBI" id="CHEBI:57566"/>
        <dbReference type="ChEBI" id="CHEBI:58593"/>
        <dbReference type="ChEBI" id="CHEBI:456216"/>
        <dbReference type="EC" id="2.7.4.25"/>
    </reaction>
</comment>
<dbReference type="RefSeq" id="WP_157990024.1">
    <property type="nucleotide sequence ID" value="NZ_LR217720.1"/>
</dbReference>
<keyword evidence="3 8" id="KW-0547">Nucleotide-binding</keyword>
<keyword evidence="4 8" id="KW-0418">Kinase</keyword>
<dbReference type="Proteomes" id="UP000294418">
    <property type="component" value="Chromosome"/>
</dbReference>
<feature type="domain" description="Cytidylate kinase" evidence="9">
    <location>
        <begin position="8"/>
        <end position="221"/>
    </location>
</feature>
<dbReference type="NCBIfam" id="TIGR00017">
    <property type="entry name" value="cmk"/>
    <property type="match status" value="1"/>
</dbReference>
<dbReference type="PANTHER" id="PTHR21299">
    <property type="entry name" value="CYTIDYLATE KINASE/PANTOATE-BETA-ALANINE LIGASE"/>
    <property type="match status" value="1"/>
</dbReference>
<evidence type="ECO:0000256" key="5">
    <source>
        <dbReference type="ARBA" id="ARBA00022840"/>
    </source>
</evidence>
<dbReference type="GO" id="GO:0036431">
    <property type="term" value="F:dCMP kinase activity"/>
    <property type="evidence" value="ECO:0007669"/>
    <property type="project" value="InterPro"/>
</dbReference>
<evidence type="ECO:0000256" key="8">
    <source>
        <dbReference type="HAMAP-Rule" id="MF_00238"/>
    </source>
</evidence>
<keyword evidence="5 8" id="KW-0067">ATP-binding</keyword>
<dbReference type="InterPro" id="IPR027417">
    <property type="entry name" value="P-loop_NTPase"/>
</dbReference>
<feature type="binding site" evidence="8">
    <location>
        <begin position="12"/>
        <end position="20"/>
    </location>
    <ligand>
        <name>ATP</name>
        <dbReference type="ChEBI" id="CHEBI:30616"/>
    </ligand>
</feature>
<evidence type="ECO:0000259" key="9">
    <source>
        <dbReference type="Pfam" id="PF02224"/>
    </source>
</evidence>
<sequence length="228" mass="25407">MITKPPVIAIDGPSGVGKGTLCKELSKKLQWYALNSGIIYRALAIAALHNQVDISAEEALIPLVSHLINLNFTPHEKEIKVILAGKDISMKIHDQQVSDVASRVALFPRLRQKMLSVQHSFRVFPGLVAEGRDMGTIVFPDACVKIFLDANAKARTHRRMLQLQDNGVSVNFNQLLSQIEERDERDLHRSISPLITTDDALIIDSTNMSIQKVIEIALHYTRIQLAKA</sequence>
<organism evidence="10 11">
    <name type="scientific">Candidatus Erwinia haradaeae</name>
    <dbReference type="NCBI Taxonomy" id="1922217"/>
    <lineage>
        <taxon>Bacteria</taxon>
        <taxon>Pseudomonadati</taxon>
        <taxon>Pseudomonadota</taxon>
        <taxon>Gammaproteobacteria</taxon>
        <taxon>Enterobacterales</taxon>
        <taxon>Erwiniaceae</taxon>
        <taxon>Erwinia</taxon>
    </lineage>
</organism>
<reference evidence="10 11" key="1">
    <citation type="submission" date="2019-02" db="EMBL/GenBank/DDBJ databases">
        <authorList>
            <person name="Manzano-Marin A."/>
            <person name="Manzano-Marin A."/>
        </authorList>
    </citation>
    <scope>NUCLEOTIDE SEQUENCE [LARGE SCALE GENOMIC DNA]</scope>
    <source>
        <strain evidence="10 11">ErCilaricifoliae</strain>
    </source>
</reference>
<proteinExistence type="inferred from homology"/>
<dbReference type="AlphaFoldDB" id="A0A451DDQ0"/>
<evidence type="ECO:0000313" key="11">
    <source>
        <dbReference type="Proteomes" id="UP000294418"/>
    </source>
</evidence>
<dbReference type="EC" id="2.7.4.25" evidence="8"/>
<evidence type="ECO:0000256" key="3">
    <source>
        <dbReference type="ARBA" id="ARBA00022741"/>
    </source>
</evidence>
<comment type="catalytic activity">
    <reaction evidence="7 8">
        <text>CMP + ATP = CDP + ADP</text>
        <dbReference type="Rhea" id="RHEA:11600"/>
        <dbReference type="ChEBI" id="CHEBI:30616"/>
        <dbReference type="ChEBI" id="CHEBI:58069"/>
        <dbReference type="ChEBI" id="CHEBI:60377"/>
        <dbReference type="ChEBI" id="CHEBI:456216"/>
        <dbReference type="EC" id="2.7.4.25"/>
    </reaction>
</comment>
<evidence type="ECO:0000256" key="2">
    <source>
        <dbReference type="ARBA" id="ARBA00022679"/>
    </source>
</evidence>
<dbReference type="GO" id="GO:0005829">
    <property type="term" value="C:cytosol"/>
    <property type="evidence" value="ECO:0007669"/>
    <property type="project" value="TreeGrafter"/>
</dbReference>
<dbReference type="CDD" id="cd02020">
    <property type="entry name" value="CMPK"/>
    <property type="match status" value="1"/>
</dbReference>
<comment type="similarity">
    <text evidence="1 8">Belongs to the cytidylate kinase family. Type 1 subfamily.</text>
</comment>
<keyword evidence="2 8" id="KW-0808">Transferase</keyword>
<dbReference type="SUPFAM" id="SSF52540">
    <property type="entry name" value="P-loop containing nucleoside triphosphate hydrolases"/>
    <property type="match status" value="1"/>
</dbReference>
<dbReference type="OrthoDB" id="9807434at2"/>
<dbReference type="InterPro" id="IPR011994">
    <property type="entry name" value="Cytidylate_kinase_dom"/>
</dbReference>
<evidence type="ECO:0000313" key="10">
    <source>
        <dbReference type="EMBL" id="VFP84590.1"/>
    </source>
</evidence>
<comment type="subcellular location">
    <subcellularLocation>
        <location evidence="8">Cytoplasm</location>
    </subcellularLocation>
</comment>
<evidence type="ECO:0000256" key="6">
    <source>
        <dbReference type="ARBA" id="ARBA00047615"/>
    </source>
</evidence>